<dbReference type="EMBL" id="JARBJD010000030">
    <property type="protein sequence ID" value="KAK2959416.1"/>
    <property type="molecule type" value="Genomic_DNA"/>
</dbReference>
<proteinExistence type="predicted"/>
<accession>A0ABQ9Y6Q6</accession>
<evidence type="ECO:0000313" key="3">
    <source>
        <dbReference type="Proteomes" id="UP001281761"/>
    </source>
</evidence>
<name>A0ABQ9Y6Q6_9EUKA</name>
<dbReference type="Proteomes" id="UP001281761">
    <property type="component" value="Unassembled WGS sequence"/>
</dbReference>
<feature type="region of interest" description="Disordered" evidence="1">
    <location>
        <begin position="1"/>
        <end position="21"/>
    </location>
</feature>
<sequence length="239" mass="25721">MIPPPPPPAAPPAPAASTNQGPVVFKPGPLDMKGIPFPELLMSDPCLFDVSEETVIRTKIGRSKEGFASRASFALKEPFTSGVTSLTFTVPVVGATDTFYGSVNVAILPSNVIVPPLRKYIASPLNACTLHYSDGKLAATIRQNATEPETLACHSPLEEGDIIRVEVDMDSTPRVAQFFVNGKAGSAYVSHLPSSVRLAWQANLHQTRVRLLDISKLTHATPIPKNAKELKLNQILTFL</sequence>
<organism evidence="2 3">
    <name type="scientific">Blattamonas nauphoetae</name>
    <dbReference type="NCBI Taxonomy" id="2049346"/>
    <lineage>
        <taxon>Eukaryota</taxon>
        <taxon>Metamonada</taxon>
        <taxon>Preaxostyla</taxon>
        <taxon>Oxymonadida</taxon>
        <taxon>Blattamonas</taxon>
    </lineage>
</organism>
<comment type="caution">
    <text evidence="2">The sequence shown here is derived from an EMBL/GenBank/DDBJ whole genome shotgun (WGS) entry which is preliminary data.</text>
</comment>
<feature type="compositionally biased region" description="Pro residues" evidence="1">
    <location>
        <begin position="1"/>
        <end position="14"/>
    </location>
</feature>
<protein>
    <submittedName>
        <fullName evidence="2">Uncharacterized protein</fullName>
    </submittedName>
</protein>
<keyword evidence="3" id="KW-1185">Reference proteome</keyword>
<evidence type="ECO:0000313" key="2">
    <source>
        <dbReference type="EMBL" id="KAK2959416.1"/>
    </source>
</evidence>
<gene>
    <name evidence="2" type="ORF">BLNAU_5725</name>
</gene>
<evidence type="ECO:0000256" key="1">
    <source>
        <dbReference type="SAM" id="MobiDB-lite"/>
    </source>
</evidence>
<reference evidence="2 3" key="1">
    <citation type="journal article" date="2022" name="bioRxiv">
        <title>Genomics of Preaxostyla Flagellates Illuminates Evolutionary Transitions and the Path Towards Mitochondrial Loss.</title>
        <authorList>
            <person name="Novak L.V.F."/>
            <person name="Treitli S.C."/>
            <person name="Pyrih J."/>
            <person name="Halakuc P."/>
            <person name="Pipaliya S.V."/>
            <person name="Vacek V."/>
            <person name="Brzon O."/>
            <person name="Soukal P."/>
            <person name="Eme L."/>
            <person name="Dacks J.B."/>
            <person name="Karnkowska A."/>
            <person name="Elias M."/>
            <person name="Hampl V."/>
        </authorList>
    </citation>
    <scope>NUCLEOTIDE SEQUENCE [LARGE SCALE GENOMIC DNA]</scope>
    <source>
        <strain evidence="2">NAU3</strain>
        <tissue evidence="2">Gut</tissue>
    </source>
</reference>